<dbReference type="Proteomes" id="UP000789860">
    <property type="component" value="Unassembled WGS sequence"/>
</dbReference>
<evidence type="ECO:0000313" key="2">
    <source>
        <dbReference type="Proteomes" id="UP000789860"/>
    </source>
</evidence>
<reference evidence="1" key="1">
    <citation type="submission" date="2021-06" db="EMBL/GenBank/DDBJ databases">
        <authorList>
            <person name="Kallberg Y."/>
            <person name="Tangrot J."/>
            <person name="Rosling A."/>
        </authorList>
    </citation>
    <scope>NUCLEOTIDE SEQUENCE</scope>
    <source>
        <strain evidence="1">AU212A</strain>
    </source>
</reference>
<gene>
    <name evidence="1" type="ORF">SCALOS_LOCUS8889</name>
</gene>
<protein>
    <submittedName>
        <fullName evidence="1">4973_t:CDS:1</fullName>
    </submittedName>
</protein>
<organism evidence="1 2">
    <name type="scientific">Scutellospora calospora</name>
    <dbReference type="NCBI Taxonomy" id="85575"/>
    <lineage>
        <taxon>Eukaryota</taxon>
        <taxon>Fungi</taxon>
        <taxon>Fungi incertae sedis</taxon>
        <taxon>Mucoromycota</taxon>
        <taxon>Glomeromycotina</taxon>
        <taxon>Glomeromycetes</taxon>
        <taxon>Diversisporales</taxon>
        <taxon>Gigasporaceae</taxon>
        <taxon>Scutellospora</taxon>
    </lineage>
</organism>
<accession>A0ACA9NI41</accession>
<sequence length="85" mass="9922">ESSNELIQMNNLTSKTKPLVIKPYTYTQEQKNLYLEYISIIQQSEPNHSIIIFKIYVPDPLELNPNSISNVRKVLEYIQNIAKIN</sequence>
<name>A0ACA9NI41_9GLOM</name>
<comment type="caution">
    <text evidence="1">The sequence shown here is derived from an EMBL/GenBank/DDBJ whole genome shotgun (WGS) entry which is preliminary data.</text>
</comment>
<evidence type="ECO:0000313" key="1">
    <source>
        <dbReference type="EMBL" id="CAG8657078.1"/>
    </source>
</evidence>
<keyword evidence="2" id="KW-1185">Reference proteome</keyword>
<feature type="non-terminal residue" evidence="1">
    <location>
        <position position="1"/>
    </location>
</feature>
<dbReference type="EMBL" id="CAJVPM010025228">
    <property type="protein sequence ID" value="CAG8657078.1"/>
    <property type="molecule type" value="Genomic_DNA"/>
</dbReference>
<proteinExistence type="predicted"/>